<evidence type="ECO:0000256" key="1">
    <source>
        <dbReference type="SAM" id="MobiDB-lite"/>
    </source>
</evidence>
<comment type="caution">
    <text evidence="2">The sequence shown here is derived from an EMBL/GenBank/DDBJ whole genome shotgun (WGS) entry which is preliminary data.</text>
</comment>
<gene>
    <name evidence="2" type="ORF">CK203_102335</name>
</gene>
<organism evidence="2 3">
    <name type="scientific">Vitis vinifera</name>
    <name type="common">Grape</name>
    <dbReference type="NCBI Taxonomy" id="29760"/>
    <lineage>
        <taxon>Eukaryota</taxon>
        <taxon>Viridiplantae</taxon>
        <taxon>Streptophyta</taxon>
        <taxon>Embryophyta</taxon>
        <taxon>Tracheophyta</taxon>
        <taxon>Spermatophyta</taxon>
        <taxon>Magnoliopsida</taxon>
        <taxon>eudicotyledons</taxon>
        <taxon>Gunneridae</taxon>
        <taxon>Pentapetalae</taxon>
        <taxon>rosids</taxon>
        <taxon>Vitales</taxon>
        <taxon>Vitaceae</taxon>
        <taxon>Viteae</taxon>
        <taxon>Vitis</taxon>
    </lineage>
</organism>
<feature type="compositionally biased region" description="Basic and acidic residues" evidence="1">
    <location>
        <begin position="1"/>
        <end position="13"/>
    </location>
</feature>
<protein>
    <submittedName>
        <fullName evidence="2">Uncharacterized protein</fullName>
    </submittedName>
</protein>
<feature type="region of interest" description="Disordered" evidence="1">
    <location>
        <begin position="1"/>
        <end position="31"/>
    </location>
</feature>
<name>A0A438BR25_VITVI</name>
<dbReference type="PANTHER" id="PTHR47762">
    <property type="entry name" value="OSJNBB0079B02.4 PROTEIN"/>
    <property type="match status" value="1"/>
</dbReference>
<dbReference type="AlphaFoldDB" id="A0A438BR25"/>
<sequence>MKRNSEHDEKDDYGQEGCIEGMRRNSNRDEKDDYGRVMRGGFWGRYKGGYEGGGAVLELVGMPGLRTILNHQTTTPQKLMDCQISRFRICSPQNLIFFDALHVKRISVLWLRWRAIRVQKLNPTDEEVVQETVVTSSPVAGWNNDIWTEEGNDENDEDIDLEELGRALFEAASVASFSKKWHVKPTVKSSPLSPGTRVVSNDTPVLPYFIHILRKSYPQGKYRKNRPIKQYPTRRLMSIRGHGMLIGLNSGSENV</sequence>
<evidence type="ECO:0000313" key="3">
    <source>
        <dbReference type="Proteomes" id="UP000288805"/>
    </source>
</evidence>
<accession>A0A438BR25</accession>
<proteinExistence type="predicted"/>
<reference evidence="2 3" key="1">
    <citation type="journal article" date="2018" name="PLoS Genet.">
        <title>Population sequencing reveals clonal diversity and ancestral inbreeding in the grapevine cultivar Chardonnay.</title>
        <authorList>
            <person name="Roach M.J."/>
            <person name="Johnson D.L."/>
            <person name="Bohlmann J."/>
            <person name="van Vuuren H.J."/>
            <person name="Jones S.J."/>
            <person name="Pretorius I.S."/>
            <person name="Schmidt S.A."/>
            <person name="Borneman A.R."/>
        </authorList>
    </citation>
    <scope>NUCLEOTIDE SEQUENCE [LARGE SCALE GENOMIC DNA]</scope>
    <source>
        <strain evidence="3">cv. Chardonnay</strain>
        <tissue evidence="2">Leaf</tissue>
    </source>
</reference>
<evidence type="ECO:0000313" key="2">
    <source>
        <dbReference type="EMBL" id="RVW13409.1"/>
    </source>
</evidence>
<feature type="compositionally biased region" description="Basic and acidic residues" evidence="1">
    <location>
        <begin position="21"/>
        <end position="31"/>
    </location>
</feature>
<dbReference type="PANTHER" id="PTHR47762:SF2">
    <property type="entry name" value="OS04G0640800 PROTEIN"/>
    <property type="match status" value="1"/>
</dbReference>
<dbReference type="EMBL" id="QGNW01002653">
    <property type="protein sequence ID" value="RVW13409.1"/>
    <property type="molecule type" value="Genomic_DNA"/>
</dbReference>
<dbReference type="Proteomes" id="UP000288805">
    <property type="component" value="Unassembled WGS sequence"/>
</dbReference>